<dbReference type="RefSeq" id="WP_120514155.1">
    <property type="nucleotide sequence ID" value="NZ_QXZY01000001.1"/>
</dbReference>
<sequence>MKYLMVLVLLYVQAAYGQTALYDSIIAAETKPGMPGGVALIAKNGVIVYEKAWGMADVELEVPMQNDMVFCIGSVTKQFTAIAILRLAEQGKLSLDDELTKYIPDYAVNGHRITIEHLLTHTAGIPENGQKELPPSPRAYSPGEVVNTFKHLTIKKTPGEAYSYSNHGYIILGAIIEKVTGVPYKTYLEKEFFQPLGMMQTFYSDNARIWRHRASSYVYTRNGQIENGPEAARGSAASAGAIYSTVEDLLKWNQALVQYKLVKKETLDRAWTLYRLNNGKLSEYGYAWWAGELQGNRLVEHGGNAGGFMVHDIYFPDKKIFVAVFENFRGKLPELVATDLAAAALDRPLRYPQFRPDSLTLQSYTGLYTDSSGAGRYISLRNGKLWYQREWTGGFGVTPYAKDSVVFDNTGSVGQFVRDRNGKIAGLEIRSVRRAPTSKGYQWKIQKLSLAQELEKIVRKDGAIAALKQFYIMKEDTACYFIKEFQFNQLGYQALNNDLVVAELMFRFNVELFPRSANAFDSYGEALAKAGKREEAIVAYKTAVSLNPDNAASQQALAKLTKQP</sequence>
<dbReference type="EMBL" id="RMBX01000001">
    <property type="protein sequence ID" value="RPD42881.1"/>
    <property type="molecule type" value="Genomic_DNA"/>
</dbReference>
<keyword evidence="5" id="KW-1185">Reference proteome</keyword>
<dbReference type="SUPFAM" id="SSF48452">
    <property type="entry name" value="TPR-like"/>
    <property type="match status" value="1"/>
</dbReference>
<keyword evidence="4" id="KW-0378">Hydrolase</keyword>
<dbReference type="Gene3D" id="1.25.40.10">
    <property type="entry name" value="Tetratricopeptide repeat domain"/>
    <property type="match status" value="1"/>
</dbReference>
<keyword evidence="2" id="KW-0732">Signal</keyword>
<dbReference type="InterPro" id="IPR011990">
    <property type="entry name" value="TPR-like_helical_dom_sf"/>
</dbReference>
<dbReference type="Pfam" id="PF00144">
    <property type="entry name" value="Beta-lactamase"/>
    <property type="match status" value="1"/>
</dbReference>
<feature type="repeat" description="TPR" evidence="1">
    <location>
        <begin position="517"/>
        <end position="550"/>
    </location>
</feature>
<dbReference type="InterPro" id="IPR012338">
    <property type="entry name" value="Beta-lactam/transpept-like"/>
</dbReference>
<feature type="chain" id="PRO_5018150590" evidence="2">
    <location>
        <begin position="18"/>
        <end position="564"/>
    </location>
</feature>
<gene>
    <name evidence="4" type="ORF">EG028_00860</name>
</gene>
<dbReference type="PANTHER" id="PTHR46825:SF9">
    <property type="entry name" value="BETA-LACTAMASE-RELATED DOMAIN-CONTAINING PROTEIN"/>
    <property type="match status" value="1"/>
</dbReference>
<feature type="domain" description="Beta-lactamase-related" evidence="3">
    <location>
        <begin position="30"/>
        <end position="342"/>
    </location>
</feature>
<protein>
    <submittedName>
        <fullName evidence="4">Serine hydrolase</fullName>
    </submittedName>
</protein>
<dbReference type="AlphaFoldDB" id="A0A3N4MGB5"/>
<proteinExistence type="predicted"/>
<dbReference type="PROSITE" id="PS50005">
    <property type="entry name" value="TPR"/>
    <property type="match status" value="1"/>
</dbReference>
<dbReference type="Proteomes" id="UP000279089">
    <property type="component" value="Unassembled WGS sequence"/>
</dbReference>
<dbReference type="GO" id="GO:0016787">
    <property type="term" value="F:hydrolase activity"/>
    <property type="evidence" value="ECO:0007669"/>
    <property type="project" value="UniProtKB-KW"/>
</dbReference>
<keyword evidence="1" id="KW-0802">TPR repeat</keyword>
<dbReference type="InterPro" id="IPR050491">
    <property type="entry name" value="AmpC-like"/>
</dbReference>
<reference evidence="5" key="1">
    <citation type="submission" date="2018-11" db="EMBL/GenBank/DDBJ databases">
        <title>Chitinophaga lutea sp.nov., isolate from arsenic contaminated soil.</title>
        <authorList>
            <person name="Zong Y."/>
        </authorList>
    </citation>
    <scope>NUCLEOTIDE SEQUENCE [LARGE SCALE GENOMIC DNA]</scope>
    <source>
        <strain evidence="5">YLT18</strain>
    </source>
</reference>
<evidence type="ECO:0000256" key="1">
    <source>
        <dbReference type="PROSITE-ProRule" id="PRU00339"/>
    </source>
</evidence>
<dbReference type="Gene3D" id="3.40.710.10">
    <property type="entry name" value="DD-peptidase/beta-lactamase superfamily"/>
    <property type="match status" value="1"/>
</dbReference>
<dbReference type="OrthoDB" id="9793489at2"/>
<dbReference type="InterPro" id="IPR001466">
    <property type="entry name" value="Beta-lactam-related"/>
</dbReference>
<dbReference type="PANTHER" id="PTHR46825">
    <property type="entry name" value="D-ALANYL-D-ALANINE-CARBOXYPEPTIDASE/ENDOPEPTIDASE AMPH"/>
    <property type="match status" value="1"/>
</dbReference>
<evidence type="ECO:0000256" key="2">
    <source>
        <dbReference type="SAM" id="SignalP"/>
    </source>
</evidence>
<comment type="caution">
    <text evidence="4">The sequence shown here is derived from an EMBL/GenBank/DDBJ whole genome shotgun (WGS) entry which is preliminary data.</text>
</comment>
<organism evidence="4 5">
    <name type="scientific">Chitinophaga barathri</name>
    <dbReference type="NCBI Taxonomy" id="1647451"/>
    <lineage>
        <taxon>Bacteria</taxon>
        <taxon>Pseudomonadati</taxon>
        <taxon>Bacteroidota</taxon>
        <taxon>Chitinophagia</taxon>
        <taxon>Chitinophagales</taxon>
        <taxon>Chitinophagaceae</taxon>
        <taxon>Chitinophaga</taxon>
    </lineage>
</organism>
<dbReference type="InterPro" id="IPR019734">
    <property type="entry name" value="TPR_rpt"/>
</dbReference>
<feature type="signal peptide" evidence="2">
    <location>
        <begin position="1"/>
        <end position="17"/>
    </location>
</feature>
<name>A0A3N4MGB5_9BACT</name>
<accession>A0A3N4MGB5</accession>
<evidence type="ECO:0000259" key="3">
    <source>
        <dbReference type="Pfam" id="PF00144"/>
    </source>
</evidence>
<dbReference type="PROSITE" id="PS50293">
    <property type="entry name" value="TPR_REGION"/>
    <property type="match status" value="1"/>
</dbReference>
<evidence type="ECO:0000313" key="4">
    <source>
        <dbReference type="EMBL" id="RPD42881.1"/>
    </source>
</evidence>
<evidence type="ECO:0000313" key="5">
    <source>
        <dbReference type="Proteomes" id="UP000279089"/>
    </source>
</evidence>
<dbReference type="SUPFAM" id="SSF56601">
    <property type="entry name" value="beta-lactamase/transpeptidase-like"/>
    <property type="match status" value="1"/>
</dbReference>